<reference evidence="1 2" key="1">
    <citation type="journal article" date="2018" name="Front. Plant Sci.">
        <title>Red Clover (Trifolium pratense) and Zigzag Clover (T. medium) - A Picture of Genomic Similarities and Differences.</title>
        <authorList>
            <person name="Dluhosova J."/>
            <person name="Istvanek J."/>
            <person name="Nedelnik J."/>
            <person name="Repkova J."/>
        </authorList>
    </citation>
    <scope>NUCLEOTIDE SEQUENCE [LARGE SCALE GENOMIC DNA]</scope>
    <source>
        <strain evidence="2">cv. 10/8</strain>
        <tissue evidence="1">Leaf</tissue>
    </source>
</reference>
<proteinExistence type="predicted"/>
<keyword evidence="2" id="KW-1185">Reference proteome</keyword>
<feature type="non-terminal residue" evidence="1">
    <location>
        <position position="101"/>
    </location>
</feature>
<protein>
    <recommendedName>
        <fullName evidence="3">Reverse transcriptase domain-containing protein</fullName>
    </recommendedName>
</protein>
<sequence>VCTVEVLDIPAVPTKPSIEQPSSLELKPLPENLKYGYLEKNEKLPVIISFNLDCDQEEKLLQVLKQHKKAIGWTLADIPGINPAMCMHRILLEEGAKVVRQ</sequence>
<dbReference type="AlphaFoldDB" id="A0A392SNW9"/>
<evidence type="ECO:0008006" key="3">
    <source>
        <dbReference type="Google" id="ProtNLM"/>
    </source>
</evidence>
<accession>A0A392SNW9</accession>
<dbReference type="Proteomes" id="UP000265520">
    <property type="component" value="Unassembled WGS sequence"/>
</dbReference>
<evidence type="ECO:0000313" key="1">
    <source>
        <dbReference type="EMBL" id="MCI50107.1"/>
    </source>
</evidence>
<organism evidence="1 2">
    <name type="scientific">Trifolium medium</name>
    <dbReference type="NCBI Taxonomy" id="97028"/>
    <lineage>
        <taxon>Eukaryota</taxon>
        <taxon>Viridiplantae</taxon>
        <taxon>Streptophyta</taxon>
        <taxon>Embryophyta</taxon>
        <taxon>Tracheophyta</taxon>
        <taxon>Spermatophyta</taxon>
        <taxon>Magnoliopsida</taxon>
        <taxon>eudicotyledons</taxon>
        <taxon>Gunneridae</taxon>
        <taxon>Pentapetalae</taxon>
        <taxon>rosids</taxon>
        <taxon>fabids</taxon>
        <taxon>Fabales</taxon>
        <taxon>Fabaceae</taxon>
        <taxon>Papilionoideae</taxon>
        <taxon>50 kb inversion clade</taxon>
        <taxon>NPAAA clade</taxon>
        <taxon>Hologalegina</taxon>
        <taxon>IRL clade</taxon>
        <taxon>Trifolieae</taxon>
        <taxon>Trifolium</taxon>
    </lineage>
</organism>
<dbReference type="EMBL" id="LXQA010411547">
    <property type="protein sequence ID" value="MCI50107.1"/>
    <property type="molecule type" value="Genomic_DNA"/>
</dbReference>
<name>A0A392SNW9_9FABA</name>
<feature type="non-terminal residue" evidence="1">
    <location>
        <position position="1"/>
    </location>
</feature>
<comment type="caution">
    <text evidence="1">The sequence shown here is derived from an EMBL/GenBank/DDBJ whole genome shotgun (WGS) entry which is preliminary data.</text>
</comment>
<evidence type="ECO:0000313" key="2">
    <source>
        <dbReference type="Proteomes" id="UP000265520"/>
    </source>
</evidence>